<dbReference type="GO" id="GO:0009073">
    <property type="term" value="P:aromatic amino acid family biosynthetic process"/>
    <property type="evidence" value="ECO:0007669"/>
    <property type="project" value="UniProtKB-KW"/>
</dbReference>
<dbReference type="Pfam" id="PF01817">
    <property type="entry name" value="CM_2"/>
    <property type="match status" value="1"/>
</dbReference>
<comment type="subcellular location">
    <subcellularLocation>
        <location evidence="1">Cytoplasm</location>
    </subcellularLocation>
</comment>
<dbReference type="InterPro" id="IPR008238">
    <property type="entry name" value="Chorismate_mutase_AroQ_euk"/>
</dbReference>
<keyword evidence="6" id="KW-0057">Aromatic amino acid biosynthesis</keyword>
<dbReference type="GO" id="GO:0005737">
    <property type="term" value="C:cytoplasm"/>
    <property type="evidence" value="ECO:0007669"/>
    <property type="project" value="UniProtKB-SubCell"/>
</dbReference>
<gene>
    <name evidence="9" type="ORF">GUITHDRAFT_84151</name>
</gene>
<organism evidence="9">
    <name type="scientific">Guillardia theta (strain CCMP2712)</name>
    <name type="common">Cryptophyte</name>
    <dbReference type="NCBI Taxonomy" id="905079"/>
    <lineage>
        <taxon>Eukaryota</taxon>
        <taxon>Cryptophyceae</taxon>
        <taxon>Pyrenomonadales</taxon>
        <taxon>Geminigeraceae</taxon>
        <taxon>Guillardia</taxon>
    </lineage>
</organism>
<dbReference type="STRING" id="905079.L1K0A6"/>
<dbReference type="PANTHER" id="PTHR21145:SF12">
    <property type="entry name" value="CHORISMATE MUTASE"/>
    <property type="match status" value="1"/>
</dbReference>
<dbReference type="InterPro" id="IPR036263">
    <property type="entry name" value="Chorismate_II_sf"/>
</dbReference>
<reference evidence="10" key="3">
    <citation type="submission" date="2016-03" db="UniProtKB">
        <authorList>
            <consortium name="EnsemblProtists"/>
        </authorList>
    </citation>
    <scope>IDENTIFICATION</scope>
</reference>
<dbReference type="EnsemblProtists" id="EKX54062">
    <property type="protein sequence ID" value="EKX54062"/>
    <property type="gene ID" value="GUITHDRAFT_84151"/>
</dbReference>
<dbReference type="GO" id="GO:0004106">
    <property type="term" value="F:chorismate mutase activity"/>
    <property type="evidence" value="ECO:0007669"/>
    <property type="project" value="UniProtKB-EC"/>
</dbReference>
<evidence type="ECO:0000256" key="2">
    <source>
        <dbReference type="ARBA" id="ARBA00004817"/>
    </source>
</evidence>
<dbReference type="PIRSF" id="PIRSF017318">
    <property type="entry name" value="Chor_mut_AroQ_eu"/>
    <property type="match status" value="1"/>
</dbReference>
<dbReference type="InterPro" id="IPR002701">
    <property type="entry name" value="CM_II_prokaryot"/>
</dbReference>
<dbReference type="Proteomes" id="UP000011087">
    <property type="component" value="Unassembled WGS sequence"/>
</dbReference>
<dbReference type="RefSeq" id="XP_005841042.1">
    <property type="nucleotide sequence ID" value="XM_005840985.1"/>
</dbReference>
<dbReference type="InterPro" id="IPR037039">
    <property type="entry name" value="CM_AroQ_sf_eucaryotic"/>
</dbReference>
<dbReference type="OrthoDB" id="191918at2759"/>
<keyword evidence="4" id="KW-0963">Cytoplasm</keyword>
<protein>
    <recommendedName>
        <fullName evidence="3">chorismate mutase</fullName>
        <ecNumber evidence="3">5.4.99.5</ecNumber>
    </recommendedName>
</protein>
<comment type="pathway">
    <text evidence="2">Metabolic intermediate biosynthesis; prephenate biosynthesis; prephenate from chorismate: step 1/1.</text>
</comment>
<evidence type="ECO:0000313" key="9">
    <source>
        <dbReference type="EMBL" id="EKX54062.1"/>
    </source>
</evidence>
<evidence type="ECO:0000256" key="4">
    <source>
        <dbReference type="ARBA" id="ARBA00022490"/>
    </source>
</evidence>
<accession>L1K0A6</accession>
<dbReference type="NCBIfam" id="TIGR01802">
    <property type="entry name" value="CM_pl-yst"/>
    <property type="match status" value="1"/>
</dbReference>
<dbReference type="OMA" id="ATCDVNC"/>
<reference evidence="9 11" key="1">
    <citation type="journal article" date="2012" name="Nature">
        <title>Algal genomes reveal evolutionary mosaicism and the fate of nucleomorphs.</title>
        <authorList>
            <consortium name="DOE Joint Genome Institute"/>
            <person name="Curtis B.A."/>
            <person name="Tanifuji G."/>
            <person name="Burki F."/>
            <person name="Gruber A."/>
            <person name="Irimia M."/>
            <person name="Maruyama S."/>
            <person name="Arias M.C."/>
            <person name="Ball S.G."/>
            <person name="Gile G.H."/>
            <person name="Hirakawa Y."/>
            <person name="Hopkins J.F."/>
            <person name="Kuo A."/>
            <person name="Rensing S.A."/>
            <person name="Schmutz J."/>
            <person name="Symeonidi A."/>
            <person name="Elias M."/>
            <person name="Eveleigh R.J."/>
            <person name="Herman E.K."/>
            <person name="Klute M.J."/>
            <person name="Nakayama T."/>
            <person name="Obornik M."/>
            <person name="Reyes-Prieto A."/>
            <person name="Armbrust E.V."/>
            <person name="Aves S.J."/>
            <person name="Beiko R.G."/>
            <person name="Coutinho P."/>
            <person name="Dacks J.B."/>
            <person name="Durnford D.G."/>
            <person name="Fast N.M."/>
            <person name="Green B.R."/>
            <person name="Grisdale C.J."/>
            <person name="Hempel F."/>
            <person name="Henrissat B."/>
            <person name="Hoppner M.P."/>
            <person name="Ishida K."/>
            <person name="Kim E."/>
            <person name="Koreny L."/>
            <person name="Kroth P.G."/>
            <person name="Liu Y."/>
            <person name="Malik S.B."/>
            <person name="Maier U.G."/>
            <person name="McRose D."/>
            <person name="Mock T."/>
            <person name="Neilson J.A."/>
            <person name="Onodera N.T."/>
            <person name="Poole A.M."/>
            <person name="Pritham E.J."/>
            <person name="Richards T.A."/>
            <person name="Rocap G."/>
            <person name="Roy S.W."/>
            <person name="Sarai C."/>
            <person name="Schaack S."/>
            <person name="Shirato S."/>
            <person name="Slamovits C.H."/>
            <person name="Spencer D.F."/>
            <person name="Suzuki S."/>
            <person name="Worden A.Z."/>
            <person name="Zauner S."/>
            <person name="Barry K."/>
            <person name="Bell C."/>
            <person name="Bharti A.K."/>
            <person name="Crow J.A."/>
            <person name="Grimwood J."/>
            <person name="Kramer R."/>
            <person name="Lindquist E."/>
            <person name="Lucas S."/>
            <person name="Salamov A."/>
            <person name="McFadden G.I."/>
            <person name="Lane C.E."/>
            <person name="Keeling P.J."/>
            <person name="Gray M.W."/>
            <person name="Grigoriev I.V."/>
            <person name="Archibald J.M."/>
        </authorList>
    </citation>
    <scope>NUCLEOTIDE SEQUENCE</scope>
    <source>
        <strain evidence="9 11">CCMP2712</strain>
    </source>
</reference>
<evidence type="ECO:0000313" key="10">
    <source>
        <dbReference type="EnsemblProtists" id="EKX54062"/>
    </source>
</evidence>
<evidence type="ECO:0000256" key="3">
    <source>
        <dbReference type="ARBA" id="ARBA00012404"/>
    </source>
</evidence>
<evidence type="ECO:0000256" key="6">
    <source>
        <dbReference type="ARBA" id="ARBA00023141"/>
    </source>
</evidence>
<dbReference type="GeneID" id="17310657"/>
<evidence type="ECO:0000256" key="7">
    <source>
        <dbReference type="ARBA" id="ARBA00023235"/>
    </source>
</evidence>
<evidence type="ECO:0000259" key="8">
    <source>
        <dbReference type="Pfam" id="PF01817"/>
    </source>
</evidence>
<reference evidence="11" key="2">
    <citation type="submission" date="2012-11" db="EMBL/GenBank/DDBJ databases">
        <authorList>
            <person name="Kuo A."/>
            <person name="Curtis B.A."/>
            <person name="Tanifuji G."/>
            <person name="Burki F."/>
            <person name="Gruber A."/>
            <person name="Irimia M."/>
            <person name="Maruyama S."/>
            <person name="Arias M.C."/>
            <person name="Ball S.G."/>
            <person name="Gile G.H."/>
            <person name="Hirakawa Y."/>
            <person name="Hopkins J.F."/>
            <person name="Rensing S.A."/>
            <person name="Schmutz J."/>
            <person name="Symeonidi A."/>
            <person name="Elias M."/>
            <person name="Eveleigh R.J."/>
            <person name="Herman E.K."/>
            <person name="Klute M.J."/>
            <person name="Nakayama T."/>
            <person name="Obornik M."/>
            <person name="Reyes-Prieto A."/>
            <person name="Armbrust E.V."/>
            <person name="Aves S.J."/>
            <person name="Beiko R.G."/>
            <person name="Coutinho P."/>
            <person name="Dacks J.B."/>
            <person name="Durnford D.G."/>
            <person name="Fast N.M."/>
            <person name="Green B.R."/>
            <person name="Grisdale C."/>
            <person name="Hempe F."/>
            <person name="Henrissat B."/>
            <person name="Hoppner M.P."/>
            <person name="Ishida K.-I."/>
            <person name="Kim E."/>
            <person name="Koreny L."/>
            <person name="Kroth P.G."/>
            <person name="Liu Y."/>
            <person name="Malik S.-B."/>
            <person name="Maier U.G."/>
            <person name="McRose D."/>
            <person name="Mock T."/>
            <person name="Neilson J.A."/>
            <person name="Onodera N.T."/>
            <person name="Poole A.M."/>
            <person name="Pritham E.J."/>
            <person name="Richards T.A."/>
            <person name="Rocap G."/>
            <person name="Roy S.W."/>
            <person name="Sarai C."/>
            <person name="Schaack S."/>
            <person name="Shirato S."/>
            <person name="Slamovits C.H."/>
            <person name="Spencer D.F."/>
            <person name="Suzuki S."/>
            <person name="Worden A.Z."/>
            <person name="Zauner S."/>
            <person name="Barry K."/>
            <person name="Bell C."/>
            <person name="Bharti A.K."/>
            <person name="Crow J.A."/>
            <person name="Grimwood J."/>
            <person name="Kramer R."/>
            <person name="Lindquist E."/>
            <person name="Lucas S."/>
            <person name="Salamov A."/>
            <person name="McFadden G.I."/>
            <person name="Lane C.E."/>
            <person name="Keeling P.J."/>
            <person name="Gray M.W."/>
            <person name="Grigoriev I.V."/>
            <person name="Archibald J.M."/>
        </authorList>
    </citation>
    <scope>NUCLEOTIDE SEQUENCE</scope>
    <source>
        <strain evidence="11">CCMP2712</strain>
    </source>
</reference>
<evidence type="ECO:0000313" key="11">
    <source>
        <dbReference type="Proteomes" id="UP000011087"/>
    </source>
</evidence>
<dbReference type="EMBL" id="JH992968">
    <property type="protein sequence ID" value="EKX54062.1"/>
    <property type="molecule type" value="Genomic_DNA"/>
</dbReference>
<feature type="domain" description="Chorismate mutase" evidence="8">
    <location>
        <begin position="142"/>
        <end position="255"/>
    </location>
</feature>
<evidence type="ECO:0000256" key="5">
    <source>
        <dbReference type="ARBA" id="ARBA00022605"/>
    </source>
</evidence>
<dbReference type="UniPathway" id="UPA00120">
    <property type="reaction ID" value="UER00203"/>
</dbReference>
<name>L1K0A6_GUITC</name>
<dbReference type="eggNOG" id="KOG0795">
    <property type="taxonomic scope" value="Eukaryota"/>
</dbReference>
<evidence type="ECO:0000256" key="1">
    <source>
        <dbReference type="ARBA" id="ARBA00004496"/>
    </source>
</evidence>
<dbReference type="Gene3D" id="1.10.590.10">
    <property type="entry name" value="Chorismate mutase, AroQ class superfamily, eukaryotic"/>
    <property type="match status" value="1"/>
</dbReference>
<dbReference type="SUPFAM" id="SSF48600">
    <property type="entry name" value="Chorismate mutase II"/>
    <property type="match status" value="1"/>
</dbReference>
<keyword evidence="7" id="KW-0413">Isomerase</keyword>
<proteinExistence type="predicted"/>
<dbReference type="GO" id="GO:0046417">
    <property type="term" value="P:chorismate metabolic process"/>
    <property type="evidence" value="ECO:0007669"/>
    <property type="project" value="InterPro"/>
</dbReference>
<dbReference type="PaxDb" id="55529-EKX54062"/>
<dbReference type="PANTHER" id="PTHR21145">
    <property type="entry name" value="CHORISMATE MUTASE"/>
    <property type="match status" value="1"/>
</dbReference>
<dbReference type="GO" id="GO:0008652">
    <property type="term" value="P:amino acid biosynthetic process"/>
    <property type="evidence" value="ECO:0007669"/>
    <property type="project" value="UniProtKB-KW"/>
</dbReference>
<sequence length="263" mass="30185">MASQEWNYLELGNIRSTLIRQEDTILFQLIERAQFKRNLAIYQDDAEFLKGTGISGSYVRNLLQETENIHAKARRYTSPDEKPFTSRSQLPDPVLPPLVVPEEMKYLKSIDVNLNSKIYELYISTILPWVTKEGDDGQYGSSSVCDIQALQALSKRIHYGTFVAESKFRSQPEEYTKLIKAGDRQGIMDLLTNKEVEEKVIKRVQNKATAYGQEITDETSYPQGKPRGDQLLQVNPETMGKIYREIIIPLTKEVEVDYLLQRA</sequence>
<keyword evidence="5" id="KW-0028">Amino-acid biosynthesis</keyword>
<dbReference type="PROSITE" id="PS51169">
    <property type="entry name" value="CHORISMATE_MUT_3"/>
    <property type="match status" value="1"/>
</dbReference>
<dbReference type="HOGENOM" id="CLU_057757_0_0_1"/>
<dbReference type="EC" id="5.4.99.5" evidence="3"/>
<dbReference type="AlphaFoldDB" id="L1K0A6"/>
<keyword evidence="11" id="KW-1185">Reference proteome</keyword>
<dbReference type="KEGG" id="gtt:GUITHDRAFT_84151"/>